<accession>A0AAN8RYR4</accession>
<dbReference type="PANTHER" id="PTHR16470:SF0">
    <property type="entry name" value="UBIQUITIN DOMAIN-CONTAINING PROTEIN UBFD1"/>
    <property type="match status" value="1"/>
</dbReference>
<dbReference type="SMART" id="SM00213">
    <property type="entry name" value="UBQ"/>
    <property type="match status" value="1"/>
</dbReference>
<dbReference type="InterPro" id="IPR029071">
    <property type="entry name" value="Ubiquitin-like_domsf"/>
</dbReference>
<protein>
    <recommendedName>
        <fullName evidence="1">Ubiquitin-like domain-containing protein</fullName>
    </recommendedName>
</protein>
<dbReference type="GO" id="GO:0003723">
    <property type="term" value="F:RNA binding"/>
    <property type="evidence" value="ECO:0007669"/>
    <property type="project" value="TreeGrafter"/>
</dbReference>
<comment type="caution">
    <text evidence="2">The sequence shown here is derived from an EMBL/GenBank/DDBJ whole genome shotgun (WGS) entry which is preliminary data.</text>
</comment>
<dbReference type="InterPro" id="IPR039120">
    <property type="entry name" value="UBFD1"/>
</dbReference>
<dbReference type="EMBL" id="JAWJWE010000045">
    <property type="protein sequence ID" value="KAK6617122.1"/>
    <property type="molecule type" value="Genomic_DNA"/>
</dbReference>
<dbReference type="InterPro" id="IPR057455">
    <property type="entry name" value="UBFD1_C"/>
</dbReference>
<dbReference type="Proteomes" id="UP001372834">
    <property type="component" value="Unassembled WGS sequence"/>
</dbReference>
<organism evidence="2 3">
    <name type="scientific">Polyplax serrata</name>
    <name type="common">Common mouse louse</name>
    <dbReference type="NCBI Taxonomy" id="468196"/>
    <lineage>
        <taxon>Eukaryota</taxon>
        <taxon>Metazoa</taxon>
        <taxon>Ecdysozoa</taxon>
        <taxon>Arthropoda</taxon>
        <taxon>Hexapoda</taxon>
        <taxon>Insecta</taxon>
        <taxon>Pterygota</taxon>
        <taxon>Neoptera</taxon>
        <taxon>Paraneoptera</taxon>
        <taxon>Psocodea</taxon>
        <taxon>Troctomorpha</taxon>
        <taxon>Phthiraptera</taxon>
        <taxon>Anoplura</taxon>
        <taxon>Polyplacidae</taxon>
        <taxon>Polyplax</taxon>
    </lineage>
</organism>
<dbReference type="Pfam" id="PF00240">
    <property type="entry name" value="ubiquitin"/>
    <property type="match status" value="1"/>
</dbReference>
<dbReference type="Gene3D" id="3.10.20.90">
    <property type="entry name" value="Phosphatidylinositol 3-kinase Catalytic Subunit, Chain A, domain 1"/>
    <property type="match status" value="1"/>
</dbReference>
<dbReference type="AlphaFoldDB" id="A0AAN8RYR4"/>
<dbReference type="Pfam" id="PF25343">
    <property type="entry name" value="PH_UBFD1_C"/>
    <property type="match status" value="1"/>
</dbReference>
<sequence length="324" mass="36381">MEGKVFHMSHTPPSKFFANARELLLDLQALQPDTTQGDTLETKVDKIIDEKQVNEVTKLKEDNGASMNPGITTPLKIDTDKENENNKSDLTSTLGLQDEEAIPLKVIYNKNKYDVNFPLNQTVMQLKHHLQNIIGVPRAMQKVMIKGLAKDDRTLKELGVTKGAKIMVVGSKLDDVLSVSTPSQLDLSQEKAATSTKEPFCKQKIHRKVLDAGVPDDVMPGIKNIKEGLPQFPISGMLNKHGGKVRFTFKLEMDQLWIGTKERTDKIPMHSIKNVVSEAIEDHEEYHIMALQLGPTEASRYWVYWVPAQYVDAIKDAILGTWPL</sequence>
<proteinExistence type="predicted"/>
<dbReference type="CDD" id="cd17047">
    <property type="entry name" value="Ubl_UBFD1"/>
    <property type="match status" value="1"/>
</dbReference>
<name>A0AAN8RYR4_POLSC</name>
<dbReference type="GO" id="GO:0045296">
    <property type="term" value="F:cadherin binding"/>
    <property type="evidence" value="ECO:0007669"/>
    <property type="project" value="TreeGrafter"/>
</dbReference>
<dbReference type="InterPro" id="IPR000626">
    <property type="entry name" value="Ubiquitin-like_dom"/>
</dbReference>
<evidence type="ECO:0000259" key="1">
    <source>
        <dbReference type="PROSITE" id="PS50053"/>
    </source>
</evidence>
<dbReference type="PANTHER" id="PTHR16470">
    <property type="entry name" value="UBIQUITIN DOMAIN-CONTAINING PROTEIN UBFD1"/>
    <property type="match status" value="1"/>
</dbReference>
<gene>
    <name evidence="2" type="ORF">RUM43_014724</name>
</gene>
<feature type="domain" description="Ubiquitin-like" evidence="1">
    <location>
        <begin position="100"/>
        <end position="175"/>
    </location>
</feature>
<dbReference type="SUPFAM" id="SSF54236">
    <property type="entry name" value="Ubiquitin-like"/>
    <property type="match status" value="1"/>
</dbReference>
<reference evidence="2 3" key="1">
    <citation type="submission" date="2023-10" db="EMBL/GenBank/DDBJ databases">
        <title>Genomes of two closely related lineages of the louse Polyplax serrata with different host specificities.</title>
        <authorList>
            <person name="Martinu J."/>
            <person name="Tarabai H."/>
            <person name="Stefka J."/>
            <person name="Hypsa V."/>
        </authorList>
    </citation>
    <scope>NUCLEOTIDE SEQUENCE [LARGE SCALE GENOMIC DNA]</scope>
    <source>
        <strain evidence="2">HR10_N</strain>
    </source>
</reference>
<evidence type="ECO:0000313" key="3">
    <source>
        <dbReference type="Proteomes" id="UP001372834"/>
    </source>
</evidence>
<evidence type="ECO:0000313" key="2">
    <source>
        <dbReference type="EMBL" id="KAK6617122.1"/>
    </source>
</evidence>
<dbReference type="PROSITE" id="PS50053">
    <property type="entry name" value="UBIQUITIN_2"/>
    <property type="match status" value="1"/>
</dbReference>